<feature type="transmembrane region" description="Helical" evidence="1">
    <location>
        <begin position="144"/>
        <end position="164"/>
    </location>
</feature>
<accession>A0A2U1JMI0</accession>
<evidence type="ECO:0000313" key="3">
    <source>
        <dbReference type="EMBL" id="PWA06068.1"/>
    </source>
</evidence>
<gene>
    <name evidence="3" type="ORF">DB891_16105</name>
</gene>
<reference evidence="3 4" key="1">
    <citation type="submission" date="2018-04" db="EMBL/GenBank/DDBJ databases">
        <title>Flavobacterium sp. nov., isolated from glacier ice.</title>
        <authorList>
            <person name="Liu Q."/>
            <person name="Xin Y.-H."/>
        </authorList>
    </citation>
    <scope>NUCLEOTIDE SEQUENCE [LARGE SCALE GENOMIC DNA]</scope>
    <source>
        <strain evidence="3 4">LB2P30</strain>
    </source>
</reference>
<dbReference type="EMBL" id="QCZH01000028">
    <property type="protein sequence ID" value="PWA06068.1"/>
    <property type="molecule type" value="Genomic_DNA"/>
</dbReference>
<protein>
    <recommendedName>
        <fullName evidence="2">Prokaryotic YEATS domain-containing protein</fullName>
    </recommendedName>
</protein>
<dbReference type="OrthoDB" id="1257168at2"/>
<evidence type="ECO:0000313" key="4">
    <source>
        <dbReference type="Proteomes" id="UP000245618"/>
    </source>
</evidence>
<dbReference type="InterPro" id="IPR046888">
    <property type="entry name" value="pYEATS"/>
</dbReference>
<keyword evidence="1" id="KW-0812">Transmembrane</keyword>
<dbReference type="Pfam" id="PF20305">
    <property type="entry name" value="pYEATS"/>
    <property type="match status" value="1"/>
</dbReference>
<feature type="transmembrane region" description="Helical" evidence="1">
    <location>
        <begin position="56"/>
        <end position="81"/>
    </location>
</feature>
<keyword evidence="1" id="KW-1133">Transmembrane helix</keyword>
<feature type="domain" description="Prokaryotic YEATS" evidence="2">
    <location>
        <begin position="313"/>
        <end position="385"/>
    </location>
</feature>
<sequence length="398" mass="45229">MQNDNDQVGNQKEIEEAKVIAKEAETSITLTLYMGLFLGLVPVVGYPIFIPEIGGRIIFIGLLLALASFIASFFTGTLFGMPKRNNQSRTKNDYAFNNSLVEISDWLTKIIVGLALINLKEIPGYFINLGEYVSISTKYKGELLNIYTITIVIYFGFLGLYIGYNYMRLVLSNKYKKADDRIIRKALEEEKEKALKLKEECNQKDLKINQIESIVKDKEQITKALIKKINEPEIIQTNIKSAVQKMMHSKDVNDDKKTIELYVNKMMSDAKLKLQKGLTFNDSDPQNGQWGQHAINNERQLTATVIEETKGLYKIKLKVISTNPDNNPLDSSDLVLFALHNTFGDPPTRLVRVENQCAELELYSYESFTIGAFVDKGTTELELNLAELPDVSYHFKKH</sequence>
<keyword evidence="1" id="KW-0472">Membrane</keyword>
<evidence type="ECO:0000259" key="2">
    <source>
        <dbReference type="Pfam" id="PF20305"/>
    </source>
</evidence>
<dbReference type="Proteomes" id="UP000245618">
    <property type="component" value="Unassembled WGS sequence"/>
</dbReference>
<dbReference type="AlphaFoldDB" id="A0A2U1JMI0"/>
<evidence type="ECO:0000256" key="1">
    <source>
        <dbReference type="SAM" id="Phobius"/>
    </source>
</evidence>
<dbReference type="RefSeq" id="WP_116764608.1">
    <property type="nucleotide sequence ID" value="NZ_QCZH01000028.1"/>
</dbReference>
<feature type="transmembrane region" description="Helical" evidence="1">
    <location>
        <begin position="30"/>
        <end position="50"/>
    </location>
</feature>
<name>A0A2U1JMI0_9FLAO</name>
<comment type="caution">
    <text evidence="3">The sequence shown here is derived from an EMBL/GenBank/DDBJ whole genome shotgun (WGS) entry which is preliminary data.</text>
</comment>
<organism evidence="3 4">
    <name type="scientific">Flavobacterium laiguense</name>
    <dbReference type="NCBI Taxonomy" id="2169409"/>
    <lineage>
        <taxon>Bacteria</taxon>
        <taxon>Pseudomonadati</taxon>
        <taxon>Bacteroidota</taxon>
        <taxon>Flavobacteriia</taxon>
        <taxon>Flavobacteriales</taxon>
        <taxon>Flavobacteriaceae</taxon>
        <taxon>Flavobacterium</taxon>
    </lineage>
</organism>
<keyword evidence="4" id="KW-1185">Reference proteome</keyword>
<proteinExistence type="predicted"/>